<dbReference type="Proteomes" id="UP000006365">
    <property type="component" value="Chromosome"/>
</dbReference>
<protein>
    <submittedName>
        <fullName evidence="5">Hydrogenase maturation protease</fullName>
    </submittedName>
</protein>
<dbReference type="RefSeq" id="WP_015722756.1">
    <property type="nucleotide sequence ID" value="NC_014972.1"/>
</dbReference>
<evidence type="ECO:0000256" key="1">
    <source>
        <dbReference type="ARBA" id="ARBA00006814"/>
    </source>
</evidence>
<sequence>MQTQCVVIGIGNPYLQDDRAGVVVVERLEQEGIPCRTEVVFTVGFEVMDKIRGCDQAIIVDACMLGNEPGSILEVGVDDIFTTHALVNSHAVTLGTTLKTGYVCFPEEMPADIRILLIEVKEIKEFTQQMSSEVEAAVDVVVERIKGMVAAREAGPPSRTSGATAWEQ</sequence>
<dbReference type="GO" id="GO:0016485">
    <property type="term" value="P:protein processing"/>
    <property type="evidence" value="ECO:0007669"/>
    <property type="project" value="TreeGrafter"/>
</dbReference>
<keyword evidence="4" id="KW-0378">Hydrolase</keyword>
<keyword evidence="2 5" id="KW-0645">Protease</keyword>
<reference evidence="5 6" key="1">
    <citation type="journal article" date="2011" name="Stand. Genomic Sci.">
        <title>Complete genome sequence of Desulfobulbus propionicus type strain (1pr3).</title>
        <authorList>
            <person name="Pagani I."/>
            <person name="Lapidus A."/>
            <person name="Nolan M."/>
            <person name="Lucas S."/>
            <person name="Hammon N."/>
            <person name="Deshpande S."/>
            <person name="Cheng J.F."/>
            <person name="Chertkov O."/>
            <person name="Davenport K."/>
            <person name="Tapia R."/>
            <person name="Han C."/>
            <person name="Goodwin L."/>
            <person name="Pitluck S."/>
            <person name="Liolios K."/>
            <person name="Mavromatis K."/>
            <person name="Ivanova N."/>
            <person name="Mikhailova N."/>
            <person name="Pati A."/>
            <person name="Chen A."/>
            <person name="Palaniappan K."/>
            <person name="Land M."/>
            <person name="Hauser L."/>
            <person name="Chang Y.J."/>
            <person name="Jeffries C.D."/>
            <person name="Detter J.C."/>
            <person name="Brambilla E."/>
            <person name="Kannan K.P."/>
            <person name="Djao O.D."/>
            <person name="Rohde M."/>
            <person name="Pukall R."/>
            <person name="Spring S."/>
            <person name="Goker M."/>
            <person name="Sikorski J."/>
            <person name="Woyke T."/>
            <person name="Bristow J."/>
            <person name="Eisen J.A."/>
            <person name="Markowitz V."/>
            <person name="Hugenholtz P."/>
            <person name="Kyrpides N.C."/>
            <person name="Klenk H.P."/>
        </authorList>
    </citation>
    <scope>NUCLEOTIDE SEQUENCE [LARGE SCALE GENOMIC DNA]</scope>
    <source>
        <strain evidence="6">ATCC 33891 / DSM 2032 / 1pr3</strain>
    </source>
</reference>
<dbReference type="SUPFAM" id="SSF53163">
    <property type="entry name" value="HybD-like"/>
    <property type="match status" value="1"/>
</dbReference>
<accession>A0A7U3YJ64</accession>
<organism evidence="5 6">
    <name type="scientific">Desulfobulbus propionicus (strain ATCC 33891 / DSM 2032 / VKM B-1956 / 1pr3)</name>
    <dbReference type="NCBI Taxonomy" id="577650"/>
    <lineage>
        <taxon>Bacteria</taxon>
        <taxon>Pseudomonadati</taxon>
        <taxon>Thermodesulfobacteriota</taxon>
        <taxon>Desulfobulbia</taxon>
        <taxon>Desulfobulbales</taxon>
        <taxon>Desulfobulbaceae</taxon>
        <taxon>Desulfobulbus</taxon>
    </lineage>
</organism>
<dbReference type="Pfam" id="PF01750">
    <property type="entry name" value="HycI"/>
    <property type="match status" value="1"/>
</dbReference>
<dbReference type="Gene3D" id="3.40.50.1450">
    <property type="entry name" value="HybD-like"/>
    <property type="match status" value="1"/>
</dbReference>
<evidence type="ECO:0000313" key="6">
    <source>
        <dbReference type="Proteomes" id="UP000006365"/>
    </source>
</evidence>
<dbReference type="NCBIfam" id="TIGR00072">
    <property type="entry name" value="hydrog_prot"/>
    <property type="match status" value="1"/>
</dbReference>
<dbReference type="InterPro" id="IPR000671">
    <property type="entry name" value="Peptidase_A31"/>
</dbReference>
<name>A0A7U3YJ64_DESPD</name>
<dbReference type="GO" id="GO:0004190">
    <property type="term" value="F:aspartic-type endopeptidase activity"/>
    <property type="evidence" value="ECO:0007669"/>
    <property type="project" value="UniProtKB-KW"/>
</dbReference>
<dbReference type="EMBL" id="CP002364">
    <property type="protein sequence ID" value="ADW16208.1"/>
    <property type="molecule type" value="Genomic_DNA"/>
</dbReference>
<keyword evidence="3" id="KW-0064">Aspartyl protease</keyword>
<evidence type="ECO:0000313" key="5">
    <source>
        <dbReference type="EMBL" id="ADW16208.1"/>
    </source>
</evidence>
<proteinExistence type="inferred from homology"/>
<dbReference type="PANTHER" id="PTHR30302">
    <property type="entry name" value="HYDROGENASE 1 MATURATION PROTEASE"/>
    <property type="match status" value="1"/>
</dbReference>
<dbReference type="GO" id="GO:0008047">
    <property type="term" value="F:enzyme activator activity"/>
    <property type="evidence" value="ECO:0007669"/>
    <property type="project" value="InterPro"/>
</dbReference>
<keyword evidence="6" id="KW-1185">Reference proteome</keyword>
<dbReference type="CDD" id="cd00518">
    <property type="entry name" value="H2MP"/>
    <property type="match status" value="1"/>
</dbReference>
<evidence type="ECO:0000256" key="4">
    <source>
        <dbReference type="ARBA" id="ARBA00022801"/>
    </source>
</evidence>
<dbReference type="KEGG" id="dpr:Despr_0014"/>
<dbReference type="PRINTS" id="PR00446">
    <property type="entry name" value="HYDRGNUPTAKE"/>
</dbReference>
<gene>
    <name evidence="5" type="ordered locus">Despr_0014</name>
</gene>
<dbReference type="AlphaFoldDB" id="A0A7U3YJ64"/>
<evidence type="ECO:0000256" key="2">
    <source>
        <dbReference type="ARBA" id="ARBA00022670"/>
    </source>
</evidence>
<dbReference type="InterPro" id="IPR023430">
    <property type="entry name" value="Pept_HybD-like_dom_sf"/>
</dbReference>
<evidence type="ECO:0000256" key="3">
    <source>
        <dbReference type="ARBA" id="ARBA00022750"/>
    </source>
</evidence>
<dbReference type="PANTHER" id="PTHR30302:SF1">
    <property type="entry name" value="HYDROGENASE 2 MATURATION PROTEASE"/>
    <property type="match status" value="1"/>
</dbReference>
<comment type="similarity">
    <text evidence="1">Belongs to the peptidase A31 family.</text>
</comment>